<sequence>MAAGFSLAAAWPLIKHNKILCIATAVISLLLVFHSHDSVLQAATTQLCPPVVESASATEAEASVNILEELPEDPFVTFKKAPECDVARHEIHEAFSPKCQTKQDVLSAMSGGGRYGLDQPYAALGCDMNWYSTAEICHILSHYDRIVMAGDSLVRQLVIAIHILMREDLVEGGRATWRTDNPEDEVITLFDGTTKIDPGMDCRCRTIFSKGSKCLWWEATGTNQIWADDPDSMKCQRDTAQFTFAQMPVIETLQDGKDNWIQRINDDIEDPRSIKNAYIFGAGAWQRYDVGDTQIWLDVIDGAVREGVPSFASAPRLWLSPPAKAINADIRFLESSNNILIQQNIHGMHEYVSSLGYDHLQVYNLTVQASSPDGTHASLENALVEAMMVMNWLDMVKDAFV</sequence>
<comment type="caution">
    <text evidence="1">The sequence shown here is derived from an EMBL/GenBank/DDBJ whole genome shotgun (WGS) entry which is preliminary data.</text>
</comment>
<name>A0A5N6KPW1_9ROSI</name>
<evidence type="ECO:0000313" key="1">
    <source>
        <dbReference type="EMBL" id="KAB8337338.1"/>
    </source>
</evidence>
<dbReference type="Proteomes" id="UP000327013">
    <property type="component" value="Unassembled WGS sequence"/>
</dbReference>
<organism evidence="1 2">
    <name type="scientific">Carpinus fangiana</name>
    <dbReference type="NCBI Taxonomy" id="176857"/>
    <lineage>
        <taxon>Eukaryota</taxon>
        <taxon>Viridiplantae</taxon>
        <taxon>Streptophyta</taxon>
        <taxon>Embryophyta</taxon>
        <taxon>Tracheophyta</taxon>
        <taxon>Spermatophyta</taxon>
        <taxon>Magnoliopsida</taxon>
        <taxon>eudicotyledons</taxon>
        <taxon>Gunneridae</taxon>
        <taxon>Pentapetalae</taxon>
        <taxon>rosids</taxon>
        <taxon>fabids</taxon>
        <taxon>Fagales</taxon>
        <taxon>Betulaceae</taxon>
        <taxon>Carpinus</taxon>
    </lineage>
</organism>
<keyword evidence="2" id="KW-1185">Reference proteome</keyword>
<dbReference type="OrthoDB" id="2021098at2759"/>
<evidence type="ECO:0000313" key="2">
    <source>
        <dbReference type="Proteomes" id="UP000327013"/>
    </source>
</evidence>
<gene>
    <name evidence="1" type="ORF">FH972_021637</name>
</gene>
<dbReference type="AlphaFoldDB" id="A0A5N6KPW1"/>
<proteinExistence type="predicted"/>
<dbReference type="EMBL" id="VIBQ01000009">
    <property type="protein sequence ID" value="KAB8337338.1"/>
    <property type="molecule type" value="Genomic_DNA"/>
</dbReference>
<accession>A0A5N6KPW1</accession>
<reference evidence="1 2" key="1">
    <citation type="submission" date="2019-06" db="EMBL/GenBank/DDBJ databases">
        <title>A chromosomal-level reference genome of Carpinus fangiana (Coryloideae, Betulaceae).</title>
        <authorList>
            <person name="Yang X."/>
            <person name="Wang Z."/>
            <person name="Zhang L."/>
            <person name="Hao G."/>
            <person name="Liu J."/>
            <person name="Yang Y."/>
        </authorList>
    </citation>
    <scope>NUCLEOTIDE SEQUENCE [LARGE SCALE GENOMIC DNA]</scope>
    <source>
        <strain evidence="1">Cfa_2016G</strain>
        <tissue evidence="1">Leaf</tissue>
    </source>
</reference>
<evidence type="ECO:0008006" key="3">
    <source>
        <dbReference type="Google" id="ProtNLM"/>
    </source>
</evidence>
<protein>
    <recommendedName>
        <fullName evidence="3">Trichome birefringence-like N-terminal domain-containing protein</fullName>
    </recommendedName>
</protein>